<dbReference type="InterPro" id="IPR007049">
    <property type="entry name" value="Carb-sel_porin_OprB"/>
</dbReference>
<evidence type="ECO:0000313" key="4">
    <source>
        <dbReference type="Proteomes" id="UP000037566"/>
    </source>
</evidence>
<accession>A0A0M0EJ09</accession>
<dbReference type="PATRIC" id="fig|33995.3.peg.1729"/>
<comment type="similarity">
    <text evidence="1 2">Belongs to the OprB family.</text>
</comment>
<comment type="caution">
    <text evidence="3">The sequence shown here is derived from an EMBL/GenBank/DDBJ whole genome shotgun (WGS) entry which is preliminary data.</text>
</comment>
<proteinExistence type="inferred from homology"/>
<dbReference type="Gene3D" id="2.40.160.180">
    <property type="entry name" value="Carbohydrate-selective porin OprB"/>
    <property type="match status" value="1"/>
</dbReference>
<dbReference type="GO" id="GO:0015288">
    <property type="term" value="F:porin activity"/>
    <property type="evidence" value="ECO:0007669"/>
    <property type="project" value="InterPro"/>
</dbReference>
<protein>
    <submittedName>
        <fullName evidence="3">Carbohydrate-selective porin, OprB family</fullName>
    </submittedName>
</protein>
<evidence type="ECO:0000256" key="1">
    <source>
        <dbReference type="ARBA" id="ARBA00008769"/>
    </source>
</evidence>
<sequence>MFHYFEMSRASVLQQESSVLAGTPFLTNQWGKAWGIQTHEDVYEVFYNIHTARGMSFQPDFQYINRPGGTTTYHDAAVMGLQFNCIL</sequence>
<reference evidence="3" key="1">
    <citation type="submission" date="2015-08" db="EMBL/GenBank/DDBJ databases">
        <title>Draft genome sequence of Komagataeibacter europaeus CECT 8546 a cellulose producer strain from vinegar produced by the traditional method.</title>
        <authorList>
            <person name="Poehlein A."/>
            <person name="Valera M.J."/>
            <person name="Haack F.S."/>
            <person name="Mas A."/>
            <person name="Daniel R."/>
            <person name="Streit W.R."/>
            <person name="Mateo E."/>
        </authorList>
    </citation>
    <scope>NUCLEOTIDE SEQUENCE [LARGE SCALE GENOMIC DNA]</scope>
    <source>
        <strain evidence="3">CECT 8546</strain>
    </source>
</reference>
<organism evidence="3 4">
    <name type="scientific">Komagataeibacter europaeus</name>
    <name type="common">Gluconacetobacter europaeus</name>
    <dbReference type="NCBI Taxonomy" id="33995"/>
    <lineage>
        <taxon>Bacteria</taxon>
        <taxon>Pseudomonadati</taxon>
        <taxon>Pseudomonadota</taxon>
        <taxon>Alphaproteobacteria</taxon>
        <taxon>Acetobacterales</taxon>
        <taxon>Acetobacteraceae</taxon>
        <taxon>Komagataeibacter</taxon>
    </lineage>
</organism>
<dbReference type="InterPro" id="IPR038673">
    <property type="entry name" value="OprB_sf"/>
</dbReference>
<dbReference type="GO" id="GO:0008643">
    <property type="term" value="P:carbohydrate transport"/>
    <property type="evidence" value="ECO:0007669"/>
    <property type="project" value="InterPro"/>
</dbReference>
<gene>
    <name evidence="3" type="ORF">KOEU_15520</name>
</gene>
<dbReference type="EMBL" id="LHUQ01000006">
    <property type="protein sequence ID" value="KON64906.1"/>
    <property type="molecule type" value="Genomic_DNA"/>
</dbReference>
<keyword evidence="4" id="KW-1185">Reference proteome</keyword>
<dbReference type="STRING" id="33995.KOEU_15520"/>
<dbReference type="Proteomes" id="UP000037566">
    <property type="component" value="Unassembled WGS sequence"/>
</dbReference>
<dbReference type="AlphaFoldDB" id="A0A0M0EJ09"/>
<name>A0A0M0EJ09_KOMEU</name>
<evidence type="ECO:0000256" key="2">
    <source>
        <dbReference type="RuleBase" id="RU363072"/>
    </source>
</evidence>
<dbReference type="Pfam" id="PF04966">
    <property type="entry name" value="OprB"/>
    <property type="match status" value="1"/>
</dbReference>
<dbReference type="GO" id="GO:0016020">
    <property type="term" value="C:membrane"/>
    <property type="evidence" value="ECO:0007669"/>
    <property type="project" value="InterPro"/>
</dbReference>
<evidence type="ECO:0000313" key="3">
    <source>
        <dbReference type="EMBL" id="KON64906.1"/>
    </source>
</evidence>